<dbReference type="Proteomes" id="UP000601435">
    <property type="component" value="Unassembled WGS sequence"/>
</dbReference>
<dbReference type="EMBL" id="CAJNJA010048450">
    <property type="protein sequence ID" value="CAE7831362.1"/>
    <property type="molecule type" value="Genomic_DNA"/>
</dbReference>
<name>A0A812ZMD2_9DINO</name>
<organism evidence="1 2">
    <name type="scientific">Symbiodinium necroappetens</name>
    <dbReference type="NCBI Taxonomy" id="1628268"/>
    <lineage>
        <taxon>Eukaryota</taxon>
        <taxon>Sar</taxon>
        <taxon>Alveolata</taxon>
        <taxon>Dinophyceae</taxon>
        <taxon>Suessiales</taxon>
        <taxon>Symbiodiniaceae</taxon>
        <taxon>Symbiodinium</taxon>
    </lineage>
</organism>
<protein>
    <submittedName>
        <fullName evidence="1">Cpr protein</fullName>
    </submittedName>
</protein>
<reference evidence="1" key="1">
    <citation type="submission" date="2021-02" db="EMBL/GenBank/DDBJ databases">
        <authorList>
            <person name="Dougan E. K."/>
            <person name="Rhodes N."/>
            <person name="Thang M."/>
            <person name="Chan C."/>
        </authorList>
    </citation>
    <scope>NUCLEOTIDE SEQUENCE</scope>
</reference>
<dbReference type="AlphaFoldDB" id="A0A812ZMD2"/>
<evidence type="ECO:0000313" key="1">
    <source>
        <dbReference type="EMBL" id="CAE7831362.1"/>
    </source>
</evidence>
<accession>A0A812ZMD2</accession>
<proteinExistence type="predicted"/>
<dbReference type="OrthoDB" id="432519at2759"/>
<keyword evidence="2" id="KW-1185">Reference proteome</keyword>
<evidence type="ECO:0000313" key="2">
    <source>
        <dbReference type="Proteomes" id="UP000601435"/>
    </source>
</evidence>
<sequence>MPHLLFKGLIDGGLIKDLSGDMDWLDFWDRASHEEWGRGHPVLDWSPEDRARAIAISLHGDEGQGKRGKSTMVLSWSPLAVHRPALLNKYPFCVIQADHFHYEGTKNVTLGGLQKCLADSLNMCNQPGNTTLQGYSLHLTVGKGDWKFRREWLQMPRSYLNADLICPRCFASGTPGSQKPWLDPVRERYNNTADLLLAQDSRVGPDIALHSVKGWSPLGEMADLLHAVWIGTARDAVGSLLLDLAEFHPQCQSMTTWDERLKLLHAEILTFCCENGIRQSTIEEISASLALRIAFYRFSVCICVNREPCYLMRVQLDPKTEFQAGLTKLSVEHVTLDYPQGFSKGYANRVLNLGPTLEACFVWVFSQSLNPESFPKP</sequence>
<comment type="caution">
    <text evidence="1">The sequence shown here is derived from an EMBL/GenBank/DDBJ whole genome shotgun (WGS) entry which is preliminary data.</text>
</comment>
<gene>
    <name evidence="1" type="primary">Cpr</name>
    <name evidence="1" type="ORF">SNEC2469_LOCUS24861</name>
</gene>